<keyword evidence="7" id="KW-0676">Redox-active center</keyword>
<evidence type="ECO:0000256" key="5">
    <source>
        <dbReference type="ARBA" id="ARBA00023002"/>
    </source>
</evidence>
<dbReference type="GO" id="GO:0005737">
    <property type="term" value="C:cytoplasm"/>
    <property type="evidence" value="ECO:0007669"/>
    <property type="project" value="TreeGrafter"/>
</dbReference>
<evidence type="ECO:0000313" key="14">
    <source>
        <dbReference type="EMBL" id="SNQ28408.1"/>
    </source>
</evidence>
<comment type="function">
    <text evidence="1">Thiol-specific peroxidase that catalyzes the reduction of hydrogen peroxide and organic hydroperoxides to water and alcohols, respectively. Plays a role in cell protection against oxidative stress by detoxifying peroxides and as sensor of hydrogen peroxide-mediated signaling events.</text>
</comment>
<dbReference type="PROSITE" id="PS51352">
    <property type="entry name" value="THIOREDOXIN_2"/>
    <property type="match status" value="1"/>
</dbReference>
<dbReference type="Gene3D" id="3.40.30.10">
    <property type="entry name" value="Glutaredoxin"/>
    <property type="match status" value="1"/>
</dbReference>
<reference evidence="15" key="1">
    <citation type="submission" date="2017-06" db="EMBL/GenBank/DDBJ databases">
        <authorList>
            <person name="Varghese N."/>
            <person name="Submissions S."/>
        </authorList>
    </citation>
    <scope>NUCLEOTIDE SEQUENCE [LARGE SCALE GENOMIC DNA]</scope>
    <source>
        <strain evidence="15">ANC 5114</strain>
    </source>
</reference>
<evidence type="ECO:0000256" key="1">
    <source>
        <dbReference type="ARBA" id="ARBA00003330"/>
    </source>
</evidence>
<dbReference type="PANTHER" id="PTHR42801">
    <property type="entry name" value="THIOREDOXIN-DEPENDENT PEROXIDE REDUCTASE"/>
    <property type="match status" value="1"/>
</dbReference>
<dbReference type="AlphaFoldDB" id="A0A217ED22"/>
<comment type="similarity">
    <text evidence="9">Belongs to the peroxiredoxin family. BCP/PrxQ subfamily.</text>
</comment>
<accession>A0A217ED22</accession>
<evidence type="ECO:0000256" key="10">
    <source>
        <dbReference type="ARBA" id="ARBA00042639"/>
    </source>
</evidence>
<feature type="domain" description="Thioredoxin" evidence="13">
    <location>
        <begin position="33"/>
        <end position="185"/>
    </location>
</feature>
<feature type="signal peptide" evidence="12">
    <location>
        <begin position="1"/>
        <end position="31"/>
    </location>
</feature>
<dbReference type="Proteomes" id="UP000243463">
    <property type="component" value="Unassembled WGS sequence"/>
</dbReference>
<dbReference type="Pfam" id="PF00578">
    <property type="entry name" value="AhpC-TSA"/>
    <property type="match status" value="1"/>
</dbReference>
<evidence type="ECO:0000256" key="4">
    <source>
        <dbReference type="ARBA" id="ARBA00022862"/>
    </source>
</evidence>
<dbReference type="InterPro" id="IPR050924">
    <property type="entry name" value="Peroxiredoxin_BCP/PrxQ"/>
</dbReference>
<organism evidence="14 15">
    <name type="scientific">Acinetobacter apis</name>
    <dbReference type="NCBI Taxonomy" id="1229165"/>
    <lineage>
        <taxon>Bacteria</taxon>
        <taxon>Pseudomonadati</taxon>
        <taxon>Pseudomonadota</taxon>
        <taxon>Gammaproteobacteria</taxon>
        <taxon>Moraxellales</taxon>
        <taxon>Moraxellaceae</taxon>
        <taxon>Acinetobacter</taxon>
    </lineage>
</organism>
<evidence type="ECO:0000256" key="9">
    <source>
        <dbReference type="ARBA" id="ARBA00038489"/>
    </source>
</evidence>
<feature type="chain" id="PRO_5011967823" description="thioredoxin-dependent peroxiredoxin" evidence="12">
    <location>
        <begin position="32"/>
        <end position="191"/>
    </location>
</feature>
<dbReference type="GO" id="GO:0045454">
    <property type="term" value="P:cell redox homeostasis"/>
    <property type="evidence" value="ECO:0007669"/>
    <property type="project" value="TreeGrafter"/>
</dbReference>
<dbReference type="EMBL" id="FZLN01000001">
    <property type="protein sequence ID" value="SNQ28408.1"/>
    <property type="molecule type" value="Genomic_DNA"/>
</dbReference>
<evidence type="ECO:0000313" key="15">
    <source>
        <dbReference type="Proteomes" id="UP000243463"/>
    </source>
</evidence>
<keyword evidence="3" id="KW-0575">Peroxidase</keyword>
<dbReference type="RefSeq" id="WP_088822432.1">
    <property type="nucleotide sequence ID" value="NZ_FZLN01000001.1"/>
</dbReference>
<dbReference type="GO" id="GO:0008379">
    <property type="term" value="F:thioredoxin peroxidase activity"/>
    <property type="evidence" value="ECO:0007669"/>
    <property type="project" value="TreeGrafter"/>
</dbReference>
<keyword evidence="5" id="KW-0560">Oxidoreductase</keyword>
<evidence type="ECO:0000256" key="6">
    <source>
        <dbReference type="ARBA" id="ARBA00023157"/>
    </source>
</evidence>
<evidence type="ECO:0000256" key="2">
    <source>
        <dbReference type="ARBA" id="ARBA00013017"/>
    </source>
</evidence>
<keyword evidence="15" id="KW-1185">Reference proteome</keyword>
<name>A0A217ED22_9GAMM</name>
<dbReference type="GO" id="GO:0034599">
    <property type="term" value="P:cellular response to oxidative stress"/>
    <property type="evidence" value="ECO:0007669"/>
    <property type="project" value="TreeGrafter"/>
</dbReference>
<keyword evidence="12" id="KW-0732">Signal</keyword>
<keyword evidence="6" id="KW-1015">Disulfide bond</keyword>
<dbReference type="CDD" id="cd03017">
    <property type="entry name" value="PRX_BCP"/>
    <property type="match status" value="1"/>
</dbReference>
<dbReference type="PANTHER" id="PTHR42801:SF4">
    <property type="entry name" value="AHPC_TSA FAMILY PROTEIN"/>
    <property type="match status" value="1"/>
</dbReference>
<dbReference type="OrthoDB" id="5572803at2"/>
<dbReference type="InterPro" id="IPR036249">
    <property type="entry name" value="Thioredoxin-like_sf"/>
</dbReference>
<dbReference type="InterPro" id="IPR013766">
    <property type="entry name" value="Thioredoxin_domain"/>
</dbReference>
<evidence type="ECO:0000256" key="7">
    <source>
        <dbReference type="ARBA" id="ARBA00023284"/>
    </source>
</evidence>
<dbReference type="SUPFAM" id="SSF52833">
    <property type="entry name" value="Thioredoxin-like"/>
    <property type="match status" value="1"/>
</dbReference>
<keyword evidence="4" id="KW-0049">Antioxidant</keyword>
<proteinExistence type="inferred from homology"/>
<evidence type="ECO:0000256" key="3">
    <source>
        <dbReference type="ARBA" id="ARBA00022559"/>
    </source>
</evidence>
<evidence type="ECO:0000256" key="8">
    <source>
        <dbReference type="ARBA" id="ARBA00032824"/>
    </source>
</evidence>
<dbReference type="InterPro" id="IPR000866">
    <property type="entry name" value="AhpC/TSA"/>
</dbReference>
<evidence type="ECO:0000259" key="13">
    <source>
        <dbReference type="PROSITE" id="PS51352"/>
    </source>
</evidence>
<gene>
    <name evidence="14" type="ORF">SAMN05444584_0328</name>
</gene>
<sequence>MSHLKTKKNAGLIKTSILAAAFTVCSFNLHAALPVNSAAPSFNADASLAGKSFAFSLDKALKKGPVVLYFFPVAFSSGCTLEAHAFAEASDAFNAKGATVFGITSGNVEKIKEFSEQECRNKFAVIADPGAKIAKRYDSLMTTKDNKVLSNRTSYVIAPDHKILLAYTDANPEKHIEKTMEAVTQWHKNKK</sequence>
<dbReference type="EC" id="1.11.1.24" evidence="2"/>
<evidence type="ECO:0000256" key="12">
    <source>
        <dbReference type="SAM" id="SignalP"/>
    </source>
</evidence>
<comment type="catalytic activity">
    <reaction evidence="11">
        <text>a hydroperoxide + [thioredoxin]-dithiol = an alcohol + [thioredoxin]-disulfide + H2O</text>
        <dbReference type="Rhea" id="RHEA:62620"/>
        <dbReference type="Rhea" id="RHEA-COMP:10698"/>
        <dbReference type="Rhea" id="RHEA-COMP:10700"/>
        <dbReference type="ChEBI" id="CHEBI:15377"/>
        <dbReference type="ChEBI" id="CHEBI:29950"/>
        <dbReference type="ChEBI" id="CHEBI:30879"/>
        <dbReference type="ChEBI" id="CHEBI:35924"/>
        <dbReference type="ChEBI" id="CHEBI:50058"/>
        <dbReference type="EC" id="1.11.1.24"/>
    </reaction>
</comment>
<evidence type="ECO:0000256" key="11">
    <source>
        <dbReference type="ARBA" id="ARBA00049091"/>
    </source>
</evidence>
<protein>
    <recommendedName>
        <fullName evidence="2">thioredoxin-dependent peroxiredoxin</fullName>
        <ecNumber evidence="2">1.11.1.24</ecNumber>
    </recommendedName>
    <alternativeName>
        <fullName evidence="8">Thioredoxin peroxidase</fullName>
    </alternativeName>
    <alternativeName>
        <fullName evidence="10">Thioredoxin-dependent peroxiredoxin Bcp</fullName>
    </alternativeName>
</protein>